<gene>
    <name evidence="5" type="ORF">SARC_16370</name>
</gene>
<evidence type="ECO:0000256" key="3">
    <source>
        <dbReference type="ARBA" id="ARBA00022691"/>
    </source>
</evidence>
<evidence type="ECO:0000256" key="1">
    <source>
        <dbReference type="ARBA" id="ARBA00022603"/>
    </source>
</evidence>
<keyword evidence="2" id="KW-0808">Transferase</keyword>
<keyword evidence="3" id="KW-0949">S-adenosyl-L-methionine</keyword>
<dbReference type="InterPro" id="IPR003358">
    <property type="entry name" value="tRNA_(Gua-N-7)_MeTrfase_Trmb"/>
</dbReference>
<reference evidence="5 6" key="1">
    <citation type="submission" date="2011-02" db="EMBL/GenBank/DDBJ databases">
        <title>The Genome Sequence of Sphaeroforma arctica JP610.</title>
        <authorList>
            <consortium name="The Broad Institute Genome Sequencing Platform"/>
            <person name="Russ C."/>
            <person name="Cuomo C."/>
            <person name="Young S.K."/>
            <person name="Zeng Q."/>
            <person name="Gargeya S."/>
            <person name="Alvarado L."/>
            <person name="Berlin A."/>
            <person name="Chapman S.B."/>
            <person name="Chen Z."/>
            <person name="Freedman E."/>
            <person name="Gellesch M."/>
            <person name="Goldberg J."/>
            <person name="Griggs A."/>
            <person name="Gujja S."/>
            <person name="Heilman E."/>
            <person name="Heiman D."/>
            <person name="Howarth C."/>
            <person name="Mehta T."/>
            <person name="Neiman D."/>
            <person name="Pearson M."/>
            <person name="Roberts A."/>
            <person name="Saif S."/>
            <person name="Shea T."/>
            <person name="Shenoy N."/>
            <person name="Sisk P."/>
            <person name="Stolte C."/>
            <person name="Sykes S."/>
            <person name="White J."/>
            <person name="Yandava C."/>
            <person name="Burger G."/>
            <person name="Gray M.W."/>
            <person name="Holland P.W.H."/>
            <person name="King N."/>
            <person name="Lang F.B.F."/>
            <person name="Roger A.J."/>
            <person name="Ruiz-Trillo I."/>
            <person name="Haas B."/>
            <person name="Nusbaum C."/>
            <person name="Birren B."/>
        </authorList>
    </citation>
    <scope>NUCLEOTIDE SEQUENCE [LARGE SCALE GENOMIC DNA]</scope>
    <source>
        <strain evidence="5 6">JP610</strain>
    </source>
</reference>
<dbReference type="GeneID" id="25916874"/>
<dbReference type="Proteomes" id="UP000054560">
    <property type="component" value="Unassembled WGS sequence"/>
</dbReference>
<dbReference type="STRING" id="667725.A0A0L0F3B5"/>
<accession>A0A0L0F3B5</accession>
<dbReference type="OrthoDB" id="47276at2759"/>
<dbReference type="RefSeq" id="XP_014144996.1">
    <property type="nucleotide sequence ID" value="XM_014289521.1"/>
</dbReference>
<keyword evidence="1" id="KW-0489">Methyltransferase</keyword>
<proteinExistence type="predicted"/>
<dbReference type="GO" id="GO:0008176">
    <property type="term" value="F:tRNA (guanine(46)-N7)-methyltransferase activity"/>
    <property type="evidence" value="ECO:0007669"/>
    <property type="project" value="InterPro"/>
</dbReference>
<protein>
    <submittedName>
        <fullName evidence="5">Uncharacterized protein</fullName>
    </submittedName>
</protein>
<dbReference type="AlphaFoldDB" id="A0A0L0F3B5"/>
<dbReference type="eggNOG" id="KOG3115">
    <property type="taxonomic scope" value="Eukaryota"/>
</dbReference>
<sequence>MATLECKDAVSPSTVTADTNTAMQVDSNNTVEEIEGLPQKRYYRTRAHANPLADEFWEYPSSPSEADWNGHYPRYCAIPGTKEEDLTEPQKLGRKVDFTDIGCGYGGLS</sequence>
<feature type="non-terminal residue" evidence="5">
    <location>
        <position position="109"/>
    </location>
</feature>
<feature type="region of interest" description="Disordered" evidence="4">
    <location>
        <begin position="1"/>
        <end position="21"/>
    </location>
</feature>
<evidence type="ECO:0000256" key="2">
    <source>
        <dbReference type="ARBA" id="ARBA00022679"/>
    </source>
</evidence>
<evidence type="ECO:0000313" key="6">
    <source>
        <dbReference type="Proteomes" id="UP000054560"/>
    </source>
</evidence>
<keyword evidence="6" id="KW-1185">Reference proteome</keyword>
<feature type="compositionally biased region" description="Polar residues" evidence="4">
    <location>
        <begin position="11"/>
        <end position="21"/>
    </location>
</feature>
<evidence type="ECO:0000256" key="4">
    <source>
        <dbReference type="SAM" id="MobiDB-lite"/>
    </source>
</evidence>
<evidence type="ECO:0000313" key="5">
    <source>
        <dbReference type="EMBL" id="KNC71094.1"/>
    </source>
</evidence>
<dbReference type="PROSITE" id="PS51625">
    <property type="entry name" value="SAM_MT_TRMB"/>
    <property type="match status" value="1"/>
</dbReference>
<dbReference type="EMBL" id="KQ249521">
    <property type="protein sequence ID" value="KNC71094.1"/>
    <property type="molecule type" value="Genomic_DNA"/>
</dbReference>
<name>A0A0L0F3B5_9EUKA</name>
<organism evidence="5 6">
    <name type="scientific">Sphaeroforma arctica JP610</name>
    <dbReference type="NCBI Taxonomy" id="667725"/>
    <lineage>
        <taxon>Eukaryota</taxon>
        <taxon>Ichthyosporea</taxon>
        <taxon>Ichthyophonida</taxon>
        <taxon>Sphaeroforma</taxon>
    </lineage>
</organism>